<evidence type="ECO:0000313" key="2">
    <source>
        <dbReference type="Proteomes" id="UP001152888"/>
    </source>
</evidence>
<proteinExistence type="predicted"/>
<reference evidence="1" key="1">
    <citation type="submission" date="2022-03" db="EMBL/GenBank/DDBJ databases">
        <authorList>
            <person name="Sayadi A."/>
        </authorList>
    </citation>
    <scope>NUCLEOTIDE SEQUENCE</scope>
</reference>
<protein>
    <submittedName>
        <fullName evidence="1">Uncharacterized protein</fullName>
    </submittedName>
</protein>
<dbReference type="EMBL" id="CAKOFQ010007617">
    <property type="protein sequence ID" value="CAH2005013.1"/>
    <property type="molecule type" value="Genomic_DNA"/>
</dbReference>
<sequence length="98" mass="11617">MTKRHTKNKKSKRTKSREYYSDDLQVRIEMFLNSLQINGNHVWVALYQLRSNNIICDKRGLNSGGRNAIDDKRIQEINQHISSFPRYIIYIRSCLTSQ</sequence>
<dbReference type="Proteomes" id="UP001152888">
    <property type="component" value="Unassembled WGS sequence"/>
</dbReference>
<comment type="caution">
    <text evidence="1">The sequence shown here is derived from an EMBL/GenBank/DDBJ whole genome shotgun (WGS) entry which is preliminary data.</text>
</comment>
<accession>A0A9P0PZX2</accession>
<organism evidence="1 2">
    <name type="scientific">Acanthoscelides obtectus</name>
    <name type="common">Bean weevil</name>
    <name type="synonym">Bruchus obtectus</name>
    <dbReference type="NCBI Taxonomy" id="200917"/>
    <lineage>
        <taxon>Eukaryota</taxon>
        <taxon>Metazoa</taxon>
        <taxon>Ecdysozoa</taxon>
        <taxon>Arthropoda</taxon>
        <taxon>Hexapoda</taxon>
        <taxon>Insecta</taxon>
        <taxon>Pterygota</taxon>
        <taxon>Neoptera</taxon>
        <taxon>Endopterygota</taxon>
        <taxon>Coleoptera</taxon>
        <taxon>Polyphaga</taxon>
        <taxon>Cucujiformia</taxon>
        <taxon>Chrysomeloidea</taxon>
        <taxon>Chrysomelidae</taxon>
        <taxon>Bruchinae</taxon>
        <taxon>Bruchini</taxon>
        <taxon>Acanthoscelides</taxon>
    </lineage>
</organism>
<evidence type="ECO:0000313" key="1">
    <source>
        <dbReference type="EMBL" id="CAH2005013.1"/>
    </source>
</evidence>
<dbReference type="AlphaFoldDB" id="A0A9P0PZX2"/>
<dbReference type="OrthoDB" id="6773780at2759"/>
<name>A0A9P0PZX2_ACAOB</name>
<keyword evidence="2" id="KW-1185">Reference proteome</keyword>
<gene>
    <name evidence="1" type="ORF">ACAOBT_LOCUS28296</name>
</gene>